<protein>
    <submittedName>
        <fullName evidence="1">Uncharacterized protein</fullName>
    </submittedName>
</protein>
<dbReference type="EMBL" id="GBRH01252848">
    <property type="protein sequence ID" value="JAD45047.1"/>
    <property type="molecule type" value="Transcribed_RNA"/>
</dbReference>
<evidence type="ECO:0000313" key="1">
    <source>
        <dbReference type="EMBL" id="JAD45047.1"/>
    </source>
</evidence>
<accession>A0A0A9AD88</accession>
<reference evidence="1" key="1">
    <citation type="submission" date="2014-09" db="EMBL/GenBank/DDBJ databases">
        <authorList>
            <person name="Magalhaes I.L.F."/>
            <person name="Oliveira U."/>
            <person name="Santos F.R."/>
            <person name="Vidigal T.H.D.A."/>
            <person name="Brescovit A.D."/>
            <person name="Santos A.J."/>
        </authorList>
    </citation>
    <scope>NUCLEOTIDE SEQUENCE</scope>
    <source>
        <tissue evidence="1">Shoot tissue taken approximately 20 cm above the soil surface</tissue>
    </source>
</reference>
<reference evidence="1" key="2">
    <citation type="journal article" date="2015" name="Data Brief">
        <title>Shoot transcriptome of the giant reed, Arundo donax.</title>
        <authorList>
            <person name="Barrero R.A."/>
            <person name="Guerrero F.D."/>
            <person name="Moolhuijzen P."/>
            <person name="Goolsby J.A."/>
            <person name="Tidwell J."/>
            <person name="Bellgard S.E."/>
            <person name="Bellgard M.I."/>
        </authorList>
    </citation>
    <scope>NUCLEOTIDE SEQUENCE</scope>
    <source>
        <tissue evidence="1">Shoot tissue taken approximately 20 cm above the soil surface</tissue>
    </source>
</reference>
<dbReference type="AlphaFoldDB" id="A0A0A9AD88"/>
<proteinExistence type="predicted"/>
<sequence>MKIINISPRDIYGYEDNPGTQNRDYRNTPCWYGTLFHWVPNISHHILPNKSAKRRSIVQGNHKCS</sequence>
<name>A0A0A9AD88_ARUDO</name>
<organism evidence="1">
    <name type="scientific">Arundo donax</name>
    <name type="common">Giant reed</name>
    <name type="synonym">Donax arundinaceus</name>
    <dbReference type="NCBI Taxonomy" id="35708"/>
    <lineage>
        <taxon>Eukaryota</taxon>
        <taxon>Viridiplantae</taxon>
        <taxon>Streptophyta</taxon>
        <taxon>Embryophyta</taxon>
        <taxon>Tracheophyta</taxon>
        <taxon>Spermatophyta</taxon>
        <taxon>Magnoliopsida</taxon>
        <taxon>Liliopsida</taxon>
        <taxon>Poales</taxon>
        <taxon>Poaceae</taxon>
        <taxon>PACMAD clade</taxon>
        <taxon>Arundinoideae</taxon>
        <taxon>Arundineae</taxon>
        <taxon>Arundo</taxon>
    </lineage>
</organism>